<dbReference type="PANTHER" id="PTHR46116">
    <property type="entry name" value="(E3-INDEPENDENT) E2 UBIQUITIN-CONJUGATING ENZYME"/>
    <property type="match status" value="1"/>
</dbReference>
<keyword evidence="6" id="KW-0053">Apoptosis</keyword>
<evidence type="ECO:0000313" key="16">
    <source>
        <dbReference type="EMBL" id="RKO84236.1"/>
    </source>
</evidence>
<evidence type="ECO:0000256" key="14">
    <source>
        <dbReference type="ARBA" id="ARBA00042401"/>
    </source>
</evidence>
<dbReference type="GO" id="GO:0043066">
    <property type="term" value="P:negative regulation of apoptotic process"/>
    <property type="evidence" value="ECO:0007669"/>
    <property type="project" value="TreeGrafter"/>
</dbReference>
<dbReference type="InterPro" id="IPR000608">
    <property type="entry name" value="UBC"/>
</dbReference>
<protein>
    <recommendedName>
        <fullName evidence="11">Ubiquitin-conjugating enzyme E2 Z</fullName>
        <ecNumber evidence="3">2.3.2.23</ecNumber>
    </recommendedName>
    <alternativeName>
        <fullName evidence="12">E2 ubiquitin-conjugating enzyme Z</fullName>
    </alternativeName>
    <alternativeName>
        <fullName evidence="14">Ubiquitin carrier protein Z</fullName>
    </alternativeName>
    <alternativeName>
        <fullName evidence="13">Ubiquitin-protein ligase Z</fullName>
    </alternativeName>
</protein>
<keyword evidence="5" id="KW-0808">Transferase</keyword>
<evidence type="ECO:0000256" key="3">
    <source>
        <dbReference type="ARBA" id="ARBA00012486"/>
    </source>
</evidence>
<dbReference type="GO" id="GO:0006915">
    <property type="term" value="P:apoptotic process"/>
    <property type="evidence" value="ECO:0007669"/>
    <property type="project" value="UniProtKB-KW"/>
</dbReference>
<keyword evidence="9" id="KW-0067">ATP-binding</keyword>
<dbReference type="Proteomes" id="UP000269721">
    <property type="component" value="Unassembled WGS sequence"/>
</dbReference>
<sequence>MSDRTILRLQRELMDVQKNPETQIHIWYDETNIKHVHALIVGPPNTPYSLGFFDFVINFGDDYPTTAPKALALTTSNGRVRFNPNIYANGKVCLSILGTW</sequence>
<name>A0A4P9W2C9_9FUNG</name>
<dbReference type="GO" id="GO:0004869">
    <property type="term" value="F:cysteine-type endopeptidase inhibitor activity"/>
    <property type="evidence" value="ECO:0007669"/>
    <property type="project" value="TreeGrafter"/>
</dbReference>
<dbReference type="PANTHER" id="PTHR46116:SF26">
    <property type="entry name" value="UBIQUITIN-CONJUGATING ENZYME E2 Z"/>
    <property type="match status" value="1"/>
</dbReference>
<keyword evidence="4" id="KW-0963">Cytoplasm</keyword>
<dbReference type="GO" id="GO:0005524">
    <property type="term" value="F:ATP binding"/>
    <property type="evidence" value="ECO:0007669"/>
    <property type="project" value="UniProtKB-KW"/>
</dbReference>
<evidence type="ECO:0000256" key="5">
    <source>
        <dbReference type="ARBA" id="ARBA00022679"/>
    </source>
</evidence>
<accession>A0A4P9W2C9</accession>
<reference evidence="17" key="1">
    <citation type="journal article" date="2018" name="Nat. Microbiol.">
        <title>Leveraging single-cell genomics to expand the fungal tree of life.</title>
        <authorList>
            <person name="Ahrendt S.R."/>
            <person name="Quandt C.A."/>
            <person name="Ciobanu D."/>
            <person name="Clum A."/>
            <person name="Salamov A."/>
            <person name="Andreopoulos B."/>
            <person name="Cheng J.F."/>
            <person name="Woyke T."/>
            <person name="Pelin A."/>
            <person name="Henrissat B."/>
            <person name="Reynolds N.K."/>
            <person name="Benny G.L."/>
            <person name="Smith M.E."/>
            <person name="James T.Y."/>
            <person name="Grigoriev I.V."/>
        </authorList>
    </citation>
    <scope>NUCLEOTIDE SEQUENCE [LARGE SCALE GENOMIC DNA]</scope>
</reference>
<dbReference type="GO" id="GO:0061631">
    <property type="term" value="F:ubiquitin conjugating enzyme activity"/>
    <property type="evidence" value="ECO:0007669"/>
    <property type="project" value="UniProtKB-EC"/>
</dbReference>
<evidence type="ECO:0000256" key="9">
    <source>
        <dbReference type="ARBA" id="ARBA00022840"/>
    </source>
</evidence>
<evidence type="ECO:0000256" key="12">
    <source>
        <dbReference type="ARBA" id="ARBA00041798"/>
    </source>
</evidence>
<evidence type="ECO:0000256" key="4">
    <source>
        <dbReference type="ARBA" id="ARBA00022490"/>
    </source>
</evidence>
<evidence type="ECO:0000256" key="10">
    <source>
        <dbReference type="ARBA" id="ARBA00023242"/>
    </source>
</evidence>
<dbReference type="PROSITE" id="PS50127">
    <property type="entry name" value="UBC_2"/>
    <property type="match status" value="1"/>
</dbReference>
<dbReference type="GO" id="GO:0005634">
    <property type="term" value="C:nucleus"/>
    <property type="evidence" value="ECO:0007669"/>
    <property type="project" value="UniProtKB-SubCell"/>
</dbReference>
<evidence type="ECO:0000256" key="13">
    <source>
        <dbReference type="ARBA" id="ARBA00042316"/>
    </source>
</evidence>
<evidence type="ECO:0000256" key="11">
    <source>
        <dbReference type="ARBA" id="ARBA00039894"/>
    </source>
</evidence>
<proteinExistence type="predicted"/>
<evidence type="ECO:0000313" key="17">
    <source>
        <dbReference type="Proteomes" id="UP000269721"/>
    </source>
</evidence>
<organism evidence="16 17">
    <name type="scientific">Blyttiomyces helicus</name>
    <dbReference type="NCBI Taxonomy" id="388810"/>
    <lineage>
        <taxon>Eukaryota</taxon>
        <taxon>Fungi</taxon>
        <taxon>Fungi incertae sedis</taxon>
        <taxon>Chytridiomycota</taxon>
        <taxon>Chytridiomycota incertae sedis</taxon>
        <taxon>Chytridiomycetes</taxon>
        <taxon>Chytridiomycetes incertae sedis</taxon>
        <taxon>Blyttiomyces</taxon>
    </lineage>
</organism>
<feature type="domain" description="UBC core" evidence="15">
    <location>
        <begin position="4"/>
        <end position="100"/>
    </location>
</feature>
<dbReference type="GO" id="GO:0005737">
    <property type="term" value="C:cytoplasm"/>
    <property type="evidence" value="ECO:0007669"/>
    <property type="project" value="UniProtKB-SubCell"/>
</dbReference>
<keyword evidence="8" id="KW-0833">Ubl conjugation pathway</keyword>
<keyword evidence="17" id="KW-1185">Reference proteome</keyword>
<dbReference type="InterPro" id="IPR016135">
    <property type="entry name" value="UBQ-conjugating_enzyme/RWD"/>
</dbReference>
<keyword evidence="10" id="KW-0539">Nucleus</keyword>
<evidence type="ECO:0000256" key="2">
    <source>
        <dbReference type="ARBA" id="ARBA00004496"/>
    </source>
</evidence>
<evidence type="ECO:0000256" key="8">
    <source>
        <dbReference type="ARBA" id="ARBA00022786"/>
    </source>
</evidence>
<dbReference type="EMBL" id="ML000334">
    <property type="protein sequence ID" value="RKO84236.1"/>
    <property type="molecule type" value="Genomic_DNA"/>
</dbReference>
<evidence type="ECO:0000256" key="6">
    <source>
        <dbReference type="ARBA" id="ARBA00022703"/>
    </source>
</evidence>
<keyword evidence="7" id="KW-0547">Nucleotide-binding</keyword>
<dbReference type="SUPFAM" id="SSF54495">
    <property type="entry name" value="UBC-like"/>
    <property type="match status" value="1"/>
</dbReference>
<dbReference type="EC" id="2.3.2.23" evidence="3"/>
<evidence type="ECO:0000259" key="15">
    <source>
        <dbReference type="PROSITE" id="PS50127"/>
    </source>
</evidence>
<evidence type="ECO:0000256" key="1">
    <source>
        <dbReference type="ARBA" id="ARBA00004123"/>
    </source>
</evidence>
<dbReference type="AlphaFoldDB" id="A0A4P9W2C9"/>
<comment type="subcellular location">
    <subcellularLocation>
        <location evidence="2">Cytoplasm</location>
    </subcellularLocation>
    <subcellularLocation>
        <location evidence="1">Nucleus</location>
    </subcellularLocation>
</comment>
<dbReference type="Gene3D" id="3.10.110.10">
    <property type="entry name" value="Ubiquitin Conjugating Enzyme"/>
    <property type="match status" value="1"/>
</dbReference>
<dbReference type="SMART" id="SM00212">
    <property type="entry name" value="UBCc"/>
    <property type="match status" value="1"/>
</dbReference>
<evidence type="ECO:0000256" key="7">
    <source>
        <dbReference type="ARBA" id="ARBA00022741"/>
    </source>
</evidence>
<gene>
    <name evidence="16" type="ORF">BDK51DRAFT_19273</name>
</gene>
<dbReference type="Pfam" id="PF00179">
    <property type="entry name" value="UQ_con"/>
    <property type="match status" value="1"/>
</dbReference>
<dbReference type="OrthoDB" id="1926878at2759"/>